<feature type="transmembrane region" description="Helical" evidence="10">
    <location>
        <begin position="380"/>
        <end position="402"/>
    </location>
</feature>
<dbReference type="InterPro" id="IPR001807">
    <property type="entry name" value="ClC"/>
</dbReference>
<organism evidence="11 12">
    <name type="scientific">Pirellulimonas nuda</name>
    <dbReference type="NCBI Taxonomy" id="2528009"/>
    <lineage>
        <taxon>Bacteria</taxon>
        <taxon>Pseudomonadati</taxon>
        <taxon>Planctomycetota</taxon>
        <taxon>Planctomycetia</taxon>
        <taxon>Pirellulales</taxon>
        <taxon>Lacipirellulaceae</taxon>
        <taxon>Pirellulimonas</taxon>
    </lineage>
</organism>
<dbReference type="EMBL" id="CP036291">
    <property type="protein sequence ID" value="QDU87900.1"/>
    <property type="molecule type" value="Genomic_DNA"/>
</dbReference>
<protein>
    <submittedName>
        <fullName evidence="11">H(+)/Cl(-) exchange transporter ClcA</fullName>
    </submittedName>
</protein>
<feature type="transmembrane region" description="Helical" evidence="10">
    <location>
        <begin position="240"/>
        <end position="265"/>
    </location>
</feature>
<evidence type="ECO:0000256" key="10">
    <source>
        <dbReference type="SAM" id="Phobius"/>
    </source>
</evidence>
<dbReference type="Pfam" id="PF00654">
    <property type="entry name" value="Voltage_CLC"/>
    <property type="match status" value="1"/>
</dbReference>
<evidence type="ECO:0000256" key="2">
    <source>
        <dbReference type="ARBA" id="ARBA00022448"/>
    </source>
</evidence>
<dbReference type="CDD" id="cd00400">
    <property type="entry name" value="Voltage_gated_ClC"/>
    <property type="match status" value="1"/>
</dbReference>
<feature type="transmembrane region" description="Helical" evidence="10">
    <location>
        <begin position="349"/>
        <end position="368"/>
    </location>
</feature>
<accession>A0A518D8X4</accession>
<dbReference type="GO" id="GO:0005254">
    <property type="term" value="F:chloride channel activity"/>
    <property type="evidence" value="ECO:0007669"/>
    <property type="project" value="UniProtKB-KW"/>
</dbReference>
<feature type="transmembrane region" description="Helical" evidence="10">
    <location>
        <begin position="277"/>
        <end position="296"/>
    </location>
</feature>
<evidence type="ECO:0000256" key="5">
    <source>
        <dbReference type="ARBA" id="ARBA00023065"/>
    </source>
</evidence>
<dbReference type="AlphaFoldDB" id="A0A518D8X4"/>
<evidence type="ECO:0000313" key="12">
    <source>
        <dbReference type="Proteomes" id="UP000317429"/>
    </source>
</evidence>
<dbReference type="PANTHER" id="PTHR43427">
    <property type="entry name" value="CHLORIDE CHANNEL PROTEIN CLC-E"/>
    <property type="match status" value="1"/>
</dbReference>
<feature type="transmembrane region" description="Helical" evidence="10">
    <location>
        <begin position="164"/>
        <end position="193"/>
    </location>
</feature>
<keyword evidence="6 10" id="KW-0472">Membrane</keyword>
<proteinExistence type="predicted"/>
<dbReference type="RefSeq" id="WP_145282220.1">
    <property type="nucleotide sequence ID" value="NZ_CP036291.1"/>
</dbReference>
<keyword evidence="7" id="KW-0869">Chloride channel</keyword>
<keyword evidence="3 10" id="KW-0812">Transmembrane</keyword>
<sequence length="576" mass="60311">MTIQHAKSDPQQNLLVMCVLSLAVGAIGGLGAWVFRLLIGMFHNLFFLGKFQLAYDANAHTLENPWGPWVIAVPMIGAVIVAWLVKTFAPEAKGHGVPEVIDAIHYGRGNIRPVVAAVKSLASAVCIGSGGSVGREGPIIQIGSAFGSTLGQIMRLPTRQRITLVAAGAASGIAATFNAPLGGIVFAIELLLISVNVRTLLPVATATVTATYIGRALLGTHPAFDIEPLRITDFHLESPWGLLLFVPFGLVMGLASIVFVKGMYWTEDRFDAMPGGAYTRHVFGMTIVGSLLFAMFQWQGKYYVAGIGYGTIVDVLSGALTNPAFLLLLCALKLVATFLTLGSGGSGGIFSPAMYVGATLGAACGLAIKTALPEAQVDTLAFALAGMAAMIGASTGAMVTAAVMLHEMTDDNNVMLPVITTMILACAVRKHFSPGSIYTIKLLRRGHVVPEGLQAALDDARNVSHVMSGSFSVIEAASPLTASPTIATIVVHGGEVQRLVAPGEAPVNRGAEAPGDLVILAPDEPLVDALRKMKLAKTACAVVSSRPDSARVEDVLGVLSVQEISSYRTELAELFS</sequence>
<evidence type="ECO:0000256" key="8">
    <source>
        <dbReference type="ARBA" id="ARBA00023214"/>
    </source>
</evidence>
<gene>
    <name evidence="11" type="primary">clcA_2</name>
    <name evidence="11" type="ORF">Pla175_12670</name>
</gene>
<keyword evidence="12" id="KW-1185">Reference proteome</keyword>
<evidence type="ECO:0000256" key="7">
    <source>
        <dbReference type="ARBA" id="ARBA00023173"/>
    </source>
</evidence>
<feature type="transmembrane region" description="Helical" evidence="10">
    <location>
        <begin position="66"/>
        <end position="85"/>
    </location>
</feature>
<dbReference type="PANTHER" id="PTHR43427:SF6">
    <property type="entry name" value="CHLORIDE CHANNEL PROTEIN CLC-E"/>
    <property type="match status" value="1"/>
</dbReference>
<dbReference type="Proteomes" id="UP000317429">
    <property type="component" value="Chromosome"/>
</dbReference>
<evidence type="ECO:0000256" key="4">
    <source>
        <dbReference type="ARBA" id="ARBA00022989"/>
    </source>
</evidence>
<evidence type="ECO:0000313" key="11">
    <source>
        <dbReference type="EMBL" id="QDU87900.1"/>
    </source>
</evidence>
<keyword evidence="4 10" id="KW-1133">Transmembrane helix</keyword>
<comment type="subcellular location">
    <subcellularLocation>
        <location evidence="1">Membrane</location>
        <topology evidence="1">Multi-pass membrane protein</topology>
    </subcellularLocation>
</comment>
<dbReference type="InterPro" id="IPR014743">
    <property type="entry name" value="Cl-channel_core"/>
</dbReference>
<keyword evidence="9" id="KW-0407">Ion channel</keyword>
<name>A0A518D8X4_9BACT</name>
<feature type="transmembrane region" description="Helical" evidence="10">
    <location>
        <begin position="325"/>
        <end position="343"/>
    </location>
</feature>
<dbReference type="PRINTS" id="PR00762">
    <property type="entry name" value="CLCHANNEL"/>
</dbReference>
<keyword evidence="2" id="KW-0813">Transport</keyword>
<feature type="transmembrane region" description="Helical" evidence="10">
    <location>
        <begin position="14"/>
        <end position="46"/>
    </location>
</feature>
<evidence type="ECO:0000256" key="6">
    <source>
        <dbReference type="ARBA" id="ARBA00023136"/>
    </source>
</evidence>
<dbReference type="KEGG" id="pnd:Pla175_12670"/>
<dbReference type="OrthoDB" id="9812438at2"/>
<reference evidence="11 12" key="1">
    <citation type="submission" date="2019-02" db="EMBL/GenBank/DDBJ databases">
        <title>Deep-cultivation of Planctomycetes and their phenomic and genomic characterization uncovers novel biology.</title>
        <authorList>
            <person name="Wiegand S."/>
            <person name="Jogler M."/>
            <person name="Boedeker C."/>
            <person name="Pinto D."/>
            <person name="Vollmers J."/>
            <person name="Rivas-Marin E."/>
            <person name="Kohn T."/>
            <person name="Peeters S.H."/>
            <person name="Heuer A."/>
            <person name="Rast P."/>
            <person name="Oberbeckmann S."/>
            <person name="Bunk B."/>
            <person name="Jeske O."/>
            <person name="Meyerdierks A."/>
            <person name="Storesund J.E."/>
            <person name="Kallscheuer N."/>
            <person name="Luecker S."/>
            <person name="Lage O.M."/>
            <person name="Pohl T."/>
            <person name="Merkel B.J."/>
            <person name="Hornburger P."/>
            <person name="Mueller R.-W."/>
            <person name="Bruemmer F."/>
            <person name="Labrenz M."/>
            <person name="Spormann A.M."/>
            <person name="Op den Camp H."/>
            <person name="Overmann J."/>
            <person name="Amann R."/>
            <person name="Jetten M.S.M."/>
            <person name="Mascher T."/>
            <person name="Medema M.H."/>
            <person name="Devos D.P."/>
            <person name="Kaster A.-K."/>
            <person name="Ovreas L."/>
            <person name="Rohde M."/>
            <person name="Galperin M.Y."/>
            <person name="Jogler C."/>
        </authorList>
    </citation>
    <scope>NUCLEOTIDE SEQUENCE [LARGE SCALE GENOMIC DNA]</scope>
    <source>
        <strain evidence="11 12">Pla175</strain>
    </source>
</reference>
<dbReference type="GO" id="GO:0034707">
    <property type="term" value="C:chloride channel complex"/>
    <property type="evidence" value="ECO:0007669"/>
    <property type="project" value="UniProtKB-KW"/>
</dbReference>
<dbReference type="Gene3D" id="1.10.3080.10">
    <property type="entry name" value="Clc chloride channel"/>
    <property type="match status" value="1"/>
</dbReference>
<dbReference type="SUPFAM" id="SSF81340">
    <property type="entry name" value="Clc chloride channel"/>
    <property type="match status" value="1"/>
</dbReference>
<dbReference type="InterPro" id="IPR050368">
    <property type="entry name" value="ClC-type_chloride_channel"/>
</dbReference>
<evidence type="ECO:0000256" key="9">
    <source>
        <dbReference type="ARBA" id="ARBA00023303"/>
    </source>
</evidence>
<evidence type="ECO:0000256" key="1">
    <source>
        <dbReference type="ARBA" id="ARBA00004141"/>
    </source>
</evidence>
<keyword evidence="5" id="KW-0406">Ion transport</keyword>
<keyword evidence="8" id="KW-0868">Chloride</keyword>
<evidence type="ECO:0000256" key="3">
    <source>
        <dbReference type="ARBA" id="ARBA00022692"/>
    </source>
</evidence>